<accession>A0A6G0Z7K8</accession>
<keyword evidence="2" id="KW-1185">Reference proteome</keyword>
<reference evidence="1 2" key="1">
    <citation type="submission" date="2019-08" db="EMBL/GenBank/DDBJ databases">
        <title>Whole genome of Aphis craccivora.</title>
        <authorList>
            <person name="Voronova N.V."/>
            <person name="Shulinski R.S."/>
            <person name="Bandarenka Y.V."/>
            <person name="Zhorov D.G."/>
            <person name="Warner D."/>
        </authorList>
    </citation>
    <scope>NUCLEOTIDE SEQUENCE [LARGE SCALE GENOMIC DNA]</scope>
    <source>
        <strain evidence="1">180601</strain>
        <tissue evidence="1">Whole Body</tissue>
    </source>
</reference>
<sequence length="73" mass="8528">MFNQLNGMLDGLIFLHINNVTKGLEFLTHFMRDEATDLMEYFTPIYTNDCPKILDKNKRIDVKNISALFSPFI</sequence>
<evidence type="ECO:0000313" key="2">
    <source>
        <dbReference type="Proteomes" id="UP000478052"/>
    </source>
</evidence>
<dbReference type="AlphaFoldDB" id="A0A6G0Z7K8"/>
<dbReference type="Proteomes" id="UP000478052">
    <property type="component" value="Unassembled WGS sequence"/>
</dbReference>
<comment type="caution">
    <text evidence="1">The sequence shown here is derived from an EMBL/GenBank/DDBJ whole genome shotgun (WGS) entry which is preliminary data.</text>
</comment>
<proteinExistence type="predicted"/>
<name>A0A6G0Z7K8_APHCR</name>
<evidence type="ECO:0000313" key="1">
    <source>
        <dbReference type="EMBL" id="KAF0766461.1"/>
    </source>
</evidence>
<gene>
    <name evidence="1" type="ORF">FWK35_00012902</name>
</gene>
<organism evidence="1 2">
    <name type="scientific">Aphis craccivora</name>
    <name type="common">Cowpea aphid</name>
    <dbReference type="NCBI Taxonomy" id="307492"/>
    <lineage>
        <taxon>Eukaryota</taxon>
        <taxon>Metazoa</taxon>
        <taxon>Ecdysozoa</taxon>
        <taxon>Arthropoda</taxon>
        <taxon>Hexapoda</taxon>
        <taxon>Insecta</taxon>
        <taxon>Pterygota</taxon>
        <taxon>Neoptera</taxon>
        <taxon>Paraneoptera</taxon>
        <taxon>Hemiptera</taxon>
        <taxon>Sternorrhyncha</taxon>
        <taxon>Aphidomorpha</taxon>
        <taxon>Aphidoidea</taxon>
        <taxon>Aphididae</taxon>
        <taxon>Aphidini</taxon>
        <taxon>Aphis</taxon>
        <taxon>Aphis</taxon>
    </lineage>
</organism>
<dbReference type="EMBL" id="VUJU01001188">
    <property type="protein sequence ID" value="KAF0766461.1"/>
    <property type="molecule type" value="Genomic_DNA"/>
</dbReference>
<protein>
    <submittedName>
        <fullName evidence="1">MULE domain-containing protein</fullName>
    </submittedName>
</protein>